<protein>
    <submittedName>
        <fullName evidence="2">Uncharacterized protein</fullName>
    </submittedName>
</protein>
<dbReference type="Proteomes" id="UP000199397">
    <property type="component" value="Unassembled WGS sequence"/>
</dbReference>
<accession>A0A1H3ZMI1</accession>
<feature type="region of interest" description="Disordered" evidence="1">
    <location>
        <begin position="1"/>
        <end position="32"/>
    </location>
</feature>
<evidence type="ECO:0000256" key="1">
    <source>
        <dbReference type="SAM" id="MobiDB-lite"/>
    </source>
</evidence>
<keyword evidence="3" id="KW-1185">Reference proteome</keyword>
<feature type="compositionally biased region" description="Polar residues" evidence="1">
    <location>
        <begin position="23"/>
        <end position="32"/>
    </location>
</feature>
<name>A0A1H3ZMI1_9GAMM</name>
<sequence>MPTLQQTTGWKNQRTWHIDPVNGNDSYPGSTSRKALKTFREYLNRTASEGFREYTQRVDIHILNDLPRMTYAPT</sequence>
<dbReference type="EMBL" id="FNQP01000005">
    <property type="protein sequence ID" value="SEA24855.1"/>
    <property type="molecule type" value="Genomic_DNA"/>
</dbReference>
<reference evidence="2 3" key="1">
    <citation type="submission" date="2016-10" db="EMBL/GenBank/DDBJ databases">
        <authorList>
            <person name="de Groot N.N."/>
        </authorList>
    </citation>
    <scope>NUCLEOTIDE SEQUENCE [LARGE SCALE GENOMIC DNA]</scope>
    <source>
        <strain evidence="2 3">DSM 21228</strain>
    </source>
</reference>
<organism evidence="2 3">
    <name type="scientific">Thiothrix caldifontis</name>
    <dbReference type="NCBI Taxonomy" id="525918"/>
    <lineage>
        <taxon>Bacteria</taxon>
        <taxon>Pseudomonadati</taxon>
        <taxon>Pseudomonadota</taxon>
        <taxon>Gammaproteobacteria</taxon>
        <taxon>Thiotrichales</taxon>
        <taxon>Thiotrichaceae</taxon>
        <taxon>Thiothrix</taxon>
    </lineage>
</organism>
<dbReference type="RefSeq" id="WP_093066450.1">
    <property type="nucleotide sequence ID" value="NZ_FNQP01000005.1"/>
</dbReference>
<evidence type="ECO:0000313" key="3">
    <source>
        <dbReference type="Proteomes" id="UP000199397"/>
    </source>
</evidence>
<evidence type="ECO:0000313" key="2">
    <source>
        <dbReference type="EMBL" id="SEA24855.1"/>
    </source>
</evidence>
<feature type="compositionally biased region" description="Polar residues" evidence="1">
    <location>
        <begin position="1"/>
        <end position="15"/>
    </location>
</feature>
<dbReference type="AlphaFoldDB" id="A0A1H3ZMI1"/>
<proteinExistence type="predicted"/>
<gene>
    <name evidence="2" type="ORF">SAMN05660964_01232</name>
</gene>